<reference evidence="6" key="1">
    <citation type="submission" date="2018-05" db="EMBL/GenBank/DDBJ databases">
        <title>Draft genome of Mucuna pruriens seed.</title>
        <authorList>
            <person name="Nnadi N.E."/>
            <person name="Vos R."/>
            <person name="Hasami M.H."/>
            <person name="Devisetty U.K."/>
            <person name="Aguiy J.C."/>
        </authorList>
    </citation>
    <scope>NUCLEOTIDE SEQUENCE [LARGE SCALE GENOMIC DNA]</scope>
    <source>
        <strain evidence="6">JCA_2017</strain>
    </source>
</reference>
<keyword evidence="3" id="KW-0964">Secreted</keyword>
<keyword evidence="4" id="KW-0961">Cell wall biogenesis/degradation</keyword>
<dbReference type="SUPFAM" id="SSF51126">
    <property type="entry name" value="Pectin lyase-like"/>
    <property type="match status" value="1"/>
</dbReference>
<evidence type="ECO:0000313" key="7">
    <source>
        <dbReference type="Proteomes" id="UP000257109"/>
    </source>
</evidence>
<feature type="non-terminal residue" evidence="6">
    <location>
        <position position="1"/>
    </location>
</feature>
<name>A0A371F9H1_MUCPR</name>
<evidence type="ECO:0000256" key="4">
    <source>
        <dbReference type="ARBA" id="ARBA00023316"/>
    </source>
</evidence>
<evidence type="ECO:0000313" key="6">
    <source>
        <dbReference type="EMBL" id="RDX74939.1"/>
    </source>
</evidence>
<dbReference type="GO" id="GO:0071555">
    <property type="term" value="P:cell wall organization"/>
    <property type="evidence" value="ECO:0007669"/>
    <property type="project" value="UniProtKB-KW"/>
</dbReference>
<organism evidence="6 7">
    <name type="scientific">Mucuna pruriens</name>
    <name type="common">Velvet bean</name>
    <name type="synonym">Dolichos pruriens</name>
    <dbReference type="NCBI Taxonomy" id="157652"/>
    <lineage>
        <taxon>Eukaryota</taxon>
        <taxon>Viridiplantae</taxon>
        <taxon>Streptophyta</taxon>
        <taxon>Embryophyta</taxon>
        <taxon>Tracheophyta</taxon>
        <taxon>Spermatophyta</taxon>
        <taxon>Magnoliopsida</taxon>
        <taxon>eudicotyledons</taxon>
        <taxon>Gunneridae</taxon>
        <taxon>Pentapetalae</taxon>
        <taxon>rosids</taxon>
        <taxon>fabids</taxon>
        <taxon>Fabales</taxon>
        <taxon>Fabaceae</taxon>
        <taxon>Papilionoideae</taxon>
        <taxon>50 kb inversion clade</taxon>
        <taxon>NPAAA clade</taxon>
        <taxon>indigoferoid/millettioid clade</taxon>
        <taxon>Phaseoleae</taxon>
        <taxon>Mucuna</taxon>
    </lineage>
</organism>
<dbReference type="Proteomes" id="UP000257109">
    <property type="component" value="Unassembled WGS sequence"/>
</dbReference>
<gene>
    <name evidence="6" type="primary">ADPG2</name>
    <name evidence="6" type="ORF">CR513_45246</name>
</gene>
<proteinExistence type="predicted"/>
<feature type="non-terminal residue" evidence="6">
    <location>
        <position position="91"/>
    </location>
</feature>
<dbReference type="EMBL" id="QJKJ01010004">
    <property type="protein sequence ID" value="RDX74939.1"/>
    <property type="molecule type" value="Genomic_DNA"/>
</dbReference>
<keyword evidence="2" id="KW-0134">Cell wall</keyword>
<protein>
    <submittedName>
        <fullName evidence="6">Polygalacturonase ADPG2</fullName>
    </submittedName>
</protein>
<feature type="chain" id="PRO_5016736714" evidence="5">
    <location>
        <begin position="20"/>
        <end position="91"/>
    </location>
</feature>
<comment type="subcellular location">
    <subcellularLocation>
        <location evidence="1">Secreted</location>
        <location evidence="1">Cell wall</location>
    </subcellularLocation>
</comment>
<keyword evidence="7" id="KW-1185">Reference proteome</keyword>
<evidence type="ECO:0000256" key="5">
    <source>
        <dbReference type="SAM" id="SignalP"/>
    </source>
</evidence>
<evidence type="ECO:0000256" key="1">
    <source>
        <dbReference type="ARBA" id="ARBA00004191"/>
    </source>
</evidence>
<dbReference type="InterPro" id="IPR012334">
    <property type="entry name" value="Pectin_lyas_fold"/>
</dbReference>
<dbReference type="Gene3D" id="2.160.20.10">
    <property type="entry name" value="Single-stranded right-handed beta-helix, Pectin lyase-like"/>
    <property type="match status" value="1"/>
</dbReference>
<comment type="caution">
    <text evidence="6">The sequence shown here is derived from an EMBL/GenBank/DDBJ whole genome shotgun (WGS) entry which is preliminary data.</text>
</comment>
<dbReference type="InterPro" id="IPR011050">
    <property type="entry name" value="Pectin_lyase_fold/virulence"/>
</dbReference>
<feature type="signal peptide" evidence="5">
    <location>
        <begin position="1"/>
        <end position="19"/>
    </location>
</feature>
<sequence length="91" mass="9682">MQRLFTCILVLGFVLPTLCLSNDGENETVNVMDYGAHGDGKSDDSNAFLSAWQHLCGGEGPATMLIPSGKIFLVTRLELNGPCKAPSVGIK</sequence>
<dbReference type="AlphaFoldDB" id="A0A371F9H1"/>
<evidence type="ECO:0000256" key="3">
    <source>
        <dbReference type="ARBA" id="ARBA00022525"/>
    </source>
</evidence>
<dbReference type="PANTHER" id="PTHR31375">
    <property type="match status" value="1"/>
</dbReference>
<dbReference type="OrthoDB" id="1431875at2759"/>
<keyword evidence="5" id="KW-0732">Signal</keyword>
<accession>A0A371F9H1</accession>
<dbReference type="STRING" id="157652.A0A371F9H1"/>
<evidence type="ECO:0000256" key="2">
    <source>
        <dbReference type="ARBA" id="ARBA00022512"/>
    </source>
</evidence>